<dbReference type="EMBL" id="BIFR01000002">
    <property type="protein sequence ID" value="GCE15336.1"/>
    <property type="molecule type" value="Genomic_DNA"/>
</dbReference>
<feature type="binding site" evidence="7">
    <location>
        <position position="48"/>
    </location>
    <ligand>
        <name>glyoxylate</name>
        <dbReference type="ChEBI" id="CHEBI:36655"/>
    </ligand>
</feature>
<feature type="binding site" evidence="7">
    <location>
        <position position="127"/>
    </location>
    <ligand>
        <name>FMN</name>
        <dbReference type="ChEBI" id="CHEBI:58210"/>
    </ligand>
</feature>
<feature type="binding site" evidence="7">
    <location>
        <position position="281"/>
    </location>
    <ligand>
        <name>FMN</name>
        <dbReference type="ChEBI" id="CHEBI:58210"/>
    </ligand>
</feature>
<dbReference type="PANTHER" id="PTHR10578:SF143">
    <property type="entry name" value="FMN-DEPENDENT ALPHA-HYDROXY ACID DEHYDROGENASE PB1A11.03"/>
    <property type="match status" value="1"/>
</dbReference>
<feature type="active site" description="Proton acceptor" evidence="6">
    <location>
        <position position="283"/>
    </location>
</feature>
<evidence type="ECO:0000256" key="7">
    <source>
        <dbReference type="PIRSR" id="PIRSR000138-2"/>
    </source>
</evidence>
<dbReference type="PANTHER" id="PTHR10578">
    <property type="entry name" value="S -2-HYDROXY-ACID OXIDASE-RELATED"/>
    <property type="match status" value="1"/>
</dbReference>
<keyword evidence="3 7" id="KW-0288">FMN</keyword>
<dbReference type="InterPro" id="IPR008259">
    <property type="entry name" value="FMN_hydac_DH_AS"/>
</dbReference>
<dbReference type="Proteomes" id="UP000287352">
    <property type="component" value="Unassembled WGS sequence"/>
</dbReference>
<feature type="binding site" evidence="7">
    <location>
        <begin position="314"/>
        <end position="318"/>
    </location>
    <ligand>
        <name>FMN</name>
        <dbReference type="ChEBI" id="CHEBI:58210"/>
    </ligand>
</feature>
<evidence type="ECO:0000256" key="1">
    <source>
        <dbReference type="ARBA" id="ARBA00001917"/>
    </source>
</evidence>
<dbReference type="PIRSF" id="PIRSF000138">
    <property type="entry name" value="Al-hdrx_acd_dh"/>
    <property type="match status" value="1"/>
</dbReference>
<feature type="binding site" evidence="7">
    <location>
        <begin position="337"/>
        <end position="338"/>
    </location>
    <ligand>
        <name>FMN</name>
        <dbReference type="ChEBI" id="CHEBI:58210"/>
    </ligand>
</feature>
<comment type="cofactor">
    <cofactor evidence="1">
        <name>FMN</name>
        <dbReference type="ChEBI" id="CHEBI:58210"/>
    </cofactor>
</comment>
<feature type="binding site" evidence="7">
    <location>
        <position position="286"/>
    </location>
    <ligand>
        <name>glyoxylate</name>
        <dbReference type="ChEBI" id="CHEBI:36655"/>
    </ligand>
</feature>
<evidence type="ECO:0000256" key="3">
    <source>
        <dbReference type="ARBA" id="ARBA00022643"/>
    </source>
</evidence>
<gene>
    <name evidence="9" type="ORF">KTT_51950</name>
</gene>
<dbReference type="RefSeq" id="WP_126582815.1">
    <property type="nucleotide sequence ID" value="NZ_BIFR01000002.1"/>
</dbReference>
<dbReference type="SUPFAM" id="SSF51395">
    <property type="entry name" value="FMN-linked oxidoreductases"/>
    <property type="match status" value="1"/>
</dbReference>
<evidence type="ECO:0000259" key="8">
    <source>
        <dbReference type="PROSITE" id="PS51349"/>
    </source>
</evidence>
<evidence type="ECO:0000313" key="9">
    <source>
        <dbReference type="EMBL" id="GCE15336.1"/>
    </source>
</evidence>
<dbReference type="GO" id="GO:0016614">
    <property type="term" value="F:oxidoreductase activity, acting on CH-OH group of donors"/>
    <property type="evidence" value="ECO:0007669"/>
    <property type="project" value="UniProtKB-ARBA"/>
</dbReference>
<dbReference type="FunFam" id="3.20.20.70:FF:000029">
    <property type="entry name" value="L-lactate dehydrogenase"/>
    <property type="match status" value="1"/>
</dbReference>
<dbReference type="InterPro" id="IPR037396">
    <property type="entry name" value="FMN_HAD"/>
</dbReference>
<reference evidence="10" key="1">
    <citation type="submission" date="2018-12" db="EMBL/GenBank/DDBJ databases">
        <title>Tengunoibacter tsumagoiensis gen. nov., sp. nov., Dictyobacter kobayashii sp. nov., D. alpinus sp. nov., and D. joshuensis sp. nov. and description of Dictyobacteraceae fam. nov. within the order Ktedonobacterales isolated from Tengu-no-mugimeshi.</title>
        <authorList>
            <person name="Wang C.M."/>
            <person name="Zheng Y."/>
            <person name="Sakai Y."/>
            <person name="Toyoda A."/>
            <person name="Minakuchi Y."/>
            <person name="Abe K."/>
            <person name="Yokota A."/>
            <person name="Yabe S."/>
        </authorList>
    </citation>
    <scope>NUCLEOTIDE SEQUENCE [LARGE SCALE GENOMIC DNA]</scope>
    <source>
        <strain evidence="10">Uno3</strain>
    </source>
</reference>
<feature type="binding site" evidence="7">
    <location>
        <position position="259"/>
    </location>
    <ligand>
        <name>FMN</name>
        <dbReference type="ChEBI" id="CHEBI:58210"/>
    </ligand>
</feature>
<comment type="caution">
    <text evidence="9">The sequence shown here is derived from an EMBL/GenBank/DDBJ whole genome shotgun (WGS) entry which is preliminary data.</text>
</comment>
<feature type="binding site" evidence="7">
    <location>
        <position position="283"/>
    </location>
    <ligand>
        <name>glyoxylate</name>
        <dbReference type="ChEBI" id="CHEBI:36655"/>
    </ligand>
</feature>
<dbReference type="GO" id="GO:0010181">
    <property type="term" value="F:FMN binding"/>
    <property type="evidence" value="ECO:0007669"/>
    <property type="project" value="InterPro"/>
</dbReference>
<evidence type="ECO:0000313" key="10">
    <source>
        <dbReference type="Proteomes" id="UP000287352"/>
    </source>
</evidence>
<dbReference type="Pfam" id="PF01070">
    <property type="entry name" value="FMN_dh"/>
    <property type="match status" value="1"/>
</dbReference>
<feature type="domain" description="FMN hydroxy acid dehydrogenase" evidence="8">
    <location>
        <begin position="22"/>
        <end position="386"/>
    </location>
</feature>
<protein>
    <submittedName>
        <fullName evidence="9">Oxidoreductase</fullName>
    </submittedName>
</protein>
<dbReference type="PROSITE" id="PS00557">
    <property type="entry name" value="FMN_HYDROXY_ACID_DH_1"/>
    <property type="match status" value="1"/>
</dbReference>
<dbReference type="OrthoDB" id="9770452at2"/>
<feature type="binding site" evidence="7">
    <location>
        <position position="151"/>
    </location>
    <ligand>
        <name>glyoxylate</name>
        <dbReference type="ChEBI" id="CHEBI:36655"/>
    </ligand>
</feature>
<sequence length="386" mass="42031">MAPSSYGLSRQTQIYLSGLQGQRPRFPVDVEQLEQAAHAAMSPEARGYLSGMTESMQNNRAAFERWHIIPRMLRDVSERDLSISLFGKQYPTPLLLAPIGVQSIVHTDGEAGVARAAAAVGIPLIFSTASTIPLEHMAEAMGDAPRWFQLYWSKDADFNASILARAEQAGCEALVVTLDTYLLAWRAQDIQNAYLPFLLGQGLGNYLSDPAFRRALPRPPEEDPQAAINYFLQIFTNPSLTWNDLTWLRNHTRLPILLKGILHPDDAQKALDAGIDGLIVSNHGGRQVAGAIASLDALPPIAQVVNGQIPLVLDSGIRRAADVIKALALGAQAVLIGRPYMWGLALGGEEGVKEVLMNFLADLDLTLALSGYRSWTEVCADTLTRA</sequence>
<organism evidence="9 10">
    <name type="scientific">Tengunoibacter tsumagoiensis</name>
    <dbReference type="NCBI Taxonomy" id="2014871"/>
    <lineage>
        <taxon>Bacteria</taxon>
        <taxon>Bacillati</taxon>
        <taxon>Chloroflexota</taxon>
        <taxon>Ktedonobacteria</taxon>
        <taxon>Ktedonobacterales</taxon>
        <taxon>Dictyobacteraceae</taxon>
        <taxon>Tengunoibacter</taxon>
    </lineage>
</organism>
<keyword evidence="2 7" id="KW-0285">Flavoprotein</keyword>
<keyword evidence="4" id="KW-0560">Oxidoreductase</keyword>
<evidence type="ECO:0000256" key="6">
    <source>
        <dbReference type="PIRSR" id="PIRSR000138-1"/>
    </source>
</evidence>
<evidence type="ECO:0000256" key="2">
    <source>
        <dbReference type="ARBA" id="ARBA00022630"/>
    </source>
</evidence>
<name>A0A402A8K2_9CHLR</name>
<proteinExistence type="inferred from homology"/>
<dbReference type="InterPro" id="IPR000262">
    <property type="entry name" value="FMN-dep_DH"/>
</dbReference>
<accession>A0A402A8K2</accession>
<dbReference type="AlphaFoldDB" id="A0A402A8K2"/>
<dbReference type="PROSITE" id="PS51349">
    <property type="entry name" value="FMN_HYDROXY_ACID_DH_2"/>
    <property type="match status" value="1"/>
</dbReference>
<evidence type="ECO:0000256" key="4">
    <source>
        <dbReference type="ARBA" id="ARBA00023002"/>
    </source>
</evidence>
<dbReference type="Gene3D" id="3.20.20.70">
    <property type="entry name" value="Aldolase class I"/>
    <property type="match status" value="1"/>
</dbReference>
<comment type="similarity">
    <text evidence="5">Belongs to the FMN-dependent alpha-hydroxy acid dehydrogenase family.</text>
</comment>
<feature type="binding site" evidence="7">
    <location>
        <position position="177"/>
    </location>
    <ligand>
        <name>FMN</name>
        <dbReference type="ChEBI" id="CHEBI:58210"/>
    </ligand>
</feature>
<dbReference type="InterPro" id="IPR012133">
    <property type="entry name" value="Alpha-hydoxy_acid_DH_FMN"/>
</dbReference>
<feature type="binding site" evidence="7">
    <location>
        <position position="186"/>
    </location>
    <ligand>
        <name>glyoxylate</name>
        <dbReference type="ChEBI" id="CHEBI:36655"/>
    </ligand>
</feature>
<feature type="binding site" evidence="7">
    <location>
        <position position="149"/>
    </location>
    <ligand>
        <name>FMN</name>
        <dbReference type="ChEBI" id="CHEBI:58210"/>
    </ligand>
</feature>
<evidence type="ECO:0000256" key="5">
    <source>
        <dbReference type="ARBA" id="ARBA00024042"/>
    </source>
</evidence>
<feature type="binding site" evidence="7">
    <location>
        <begin position="98"/>
        <end position="100"/>
    </location>
    <ligand>
        <name>FMN</name>
        <dbReference type="ChEBI" id="CHEBI:58210"/>
    </ligand>
</feature>
<dbReference type="InterPro" id="IPR013785">
    <property type="entry name" value="Aldolase_TIM"/>
</dbReference>
<keyword evidence="10" id="KW-1185">Reference proteome</keyword>